<dbReference type="InterPro" id="IPR046524">
    <property type="entry name" value="DUF6701"/>
</dbReference>
<dbReference type="SUPFAM" id="SSF49899">
    <property type="entry name" value="Concanavalin A-like lectins/glucanases"/>
    <property type="match status" value="3"/>
</dbReference>
<keyword evidence="2" id="KW-0479">Metal-binding</keyword>
<dbReference type="EMBL" id="JAVRIF010000003">
    <property type="protein sequence ID" value="MDT0603313.1"/>
    <property type="molecule type" value="Genomic_DNA"/>
</dbReference>
<evidence type="ECO:0000259" key="9">
    <source>
        <dbReference type="SMART" id="SM00560"/>
    </source>
</evidence>
<evidence type="ECO:0000256" key="3">
    <source>
        <dbReference type="ARBA" id="ARBA00022729"/>
    </source>
</evidence>
<feature type="chain" id="PRO_5046157691" evidence="7">
    <location>
        <begin position="22"/>
        <end position="1600"/>
    </location>
</feature>
<comment type="caution">
    <text evidence="10">The sequence shown here is derived from an EMBL/GenBank/DDBJ whole genome shotgun (WGS) entry which is preliminary data.</text>
</comment>
<evidence type="ECO:0000256" key="6">
    <source>
        <dbReference type="ARBA" id="ARBA00023180"/>
    </source>
</evidence>
<comment type="cofactor">
    <cofactor evidence="1">
        <name>Ca(2+)</name>
        <dbReference type="ChEBI" id="CHEBI:29108"/>
    </cofactor>
</comment>
<evidence type="ECO:0000256" key="4">
    <source>
        <dbReference type="ARBA" id="ARBA00022837"/>
    </source>
</evidence>
<dbReference type="InterPro" id="IPR013320">
    <property type="entry name" value="ConA-like_dom_sf"/>
</dbReference>
<gene>
    <name evidence="10" type="ORF">RM573_06860</name>
</gene>
<dbReference type="RefSeq" id="WP_311579256.1">
    <property type="nucleotide sequence ID" value="NZ_JAVRIF010000003.1"/>
</dbReference>
<keyword evidence="11" id="KW-1185">Reference proteome</keyword>
<dbReference type="InterPro" id="IPR001759">
    <property type="entry name" value="PTX_dom"/>
</dbReference>
<keyword evidence="6" id="KW-0325">Glycoprotein</keyword>
<keyword evidence="4" id="KW-0106">Calcium</keyword>
<evidence type="ECO:0000256" key="7">
    <source>
        <dbReference type="SAM" id="SignalP"/>
    </source>
</evidence>
<sequence length="1600" mass="172147">MLARYFTFCFLIIFFHASVDASECLSVFPDYYNQANTSSEQLSNFPTNNSGAYLTDGTTLTRGDNYYLGSTVGNNGQIYVGPISGGETSARLFFRGSVSWQNVRINESGNPQDLIIVVDGSLSISGSNTLINAIIYVKGSLTVNNGTFNGALASVGSASGSANFNYDESYIKNADFNGMCEGAVQASTEYRFDETSYDGSTNEVIDSISGMHGRALSTQPSQGKVCNAADLSATGTSDYLILDENILHGKTDFTVSLWAQTAKTSNQSILSGAGSGSSNELIFWFINSANFRPYLKGSYNGSIPTTSIADYDWHHLVWTRSGNQNCLYRDNVMQGCNTLTTSALNIQSLILGQEQDSIGGGFSSSQGWEGKIDELLVFDSAISASEISQIYTNQNAGLGYDGTARTCPPVPEPTPIAEYRFDETSYYEYPNEVLDSIGEFHGVTSNIQPDDGFLCNAADLSSTGISDYITLDNSVLNGQNNFSISVWAKTQKTGPQSIMSGASPGSVNDLIMWFTSHTKFSPFLKDSSNGSVSISSIADNNWHHLVWTRSGSQNCLYIDKALQGCRALSSSALNIDSLVLGQEQDSVGGNFDSNQSWNGFLDELVIFDGVINQAQITEIYDNYQGGFGYDGANRTCPVTSLLAHYQMEESTWSGNANEVIDQTGNVNATAINGPVTANDSPAISGNPGTCAYGTFDGIDDYIELDNSFDNLQESFTITAWINPSNVNSGSRIFIDDENNSNGFGFSLGDPGNGKLRFYSRGVNPVSVDTVSSISPNTWTFVTAVHDSIAKTRQIYINGVAQTITGGSTRNTYTGNWGVDIGPATIGGETDSGETNNRFTGNMDEVRVYQGALSPGEIADIYAETHPCPLPSVNHYQIIHDGNGLTCEPETITVKACTNIYDGTCVLSSDTVTLDVVATGSSVITNNLTFTGSTTTNIAYTTPETVVLSLANPTIAPESATVCNDNSAGSCNLVFADAEFVFLNGGNAANVIDNQISGNTFNTLEIKAVKTNTTTGECEGIFTGNVDVDFSQENITPDNTNPGNNFEINGLPIVKGSSPSTSVTLNFGSDSIATIPSPRYLDAGQIQLHASYSDSNINLEGSSLSFWVRPSYFQIDATSCKDEVGGCTANSTTTHKAGDNFAFTVTAYNSQDGITQNYRQSDGQLQLKVTRVLPNVAGSVEGVFSYANGQSRSTASGGFSNATLEDFYSNSYGISTFANAQYNEVGVINVDVQDFNYGGENLVVEAQDIDIGRFTPHHFRQTIEVGHAGSLIANHDTSCNSEDWVYSGQTTAGIGSIRYDLLRPTLTVTAYNAANLPTENYRGAFVKLANDDVTFGVVSSTHANTLPLTGVVSMDGSITDSIDNTAIAKGSVEYELSDQHHFTYTRNAASKVAPFDASFEIPITSIIDNDNISLKPSDGSTDYFVNPSFSLAQSNTVNVRFGRWNIENAYGPETENLPVAMTAQQWNGTAFETNSDESCLIPQYAGKVTSGSFYDPLVDWQYRLLDTTDGEPITPSDTAVTIPAPLSPFVQGEYQQFIFTIPDNGVTNPRGSLAFEYAVPTWLKYDWQNQDGTFDDNPTGTITFGLFRGNDRIISWREVGN</sequence>
<organism evidence="10 11">
    <name type="scientific">Thalassotalea castellviae</name>
    <dbReference type="NCBI Taxonomy" id="3075612"/>
    <lineage>
        <taxon>Bacteria</taxon>
        <taxon>Pseudomonadati</taxon>
        <taxon>Pseudomonadota</taxon>
        <taxon>Gammaproteobacteria</taxon>
        <taxon>Alteromonadales</taxon>
        <taxon>Colwelliaceae</taxon>
        <taxon>Thalassotalea</taxon>
    </lineage>
</organism>
<dbReference type="Gene3D" id="2.60.120.200">
    <property type="match status" value="3"/>
</dbReference>
<keyword evidence="5" id="KW-1015">Disulfide bond</keyword>
<dbReference type="PANTHER" id="PTHR19277">
    <property type="entry name" value="PENTRAXIN"/>
    <property type="match status" value="1"/>
</dbReference>
<evidence type="ECO:0000256" key="2">
    <source>
        <dbReference type="ARBA" id="ARBA00022723"/>
    </source>
</evidence>
<evidence type="ECO:0000259" key="8">
    <source>
        <dbReference type="SMART" id="SM00159"/>
    </source>
</evidence>
<dbReference type="Pfam" id="PF20419">
    <property type="entry name" value="DUF6701"/>
    <property type="match status" value="1"/>
</dbReference>
<dbReference type="SMART" id="SM00159">
    <property type="entry name" value="PTX"/>
    <property type="match status" value="1"/>
</dbReference>
<accession>A0ABU3A2I6</accession>
<reference evidence="10 11" key="1">
    <citation type="submission" date="2023-09" db="EMBL/GenBank/DDBJ databases">
        <authorList>
            <person name="Rey-Velasco X."/>
        </authorList>
    </citation>
    <scope>NUCLEOTIDE SEQUENCE [LARGE SCALE GENOMIC DNA]</scope>
    <source>
        <strain evidence="10 11">W431</strain>
    </source>
</reference>
<feature type="signal peptide" evidence="7">
    <location>
        <begin position="1"/>
        <end position="21"/>
    </location>
</feature>
<evidence type="ECO:0000313" key="11">
    <source>
        <dbReference type="Proteomes" id="UP001266357"/>
    </source>
</evidence>
<dbReference type="Proteomes" id="UP001266357">
    <property type="component" value="Unassembled WGS sequence"/>
</dbReference>
<evidence type="ECO:0000313" key="10">
    <source>
        <dbReference type="EMBL" id="MDT0603313.1"/>
    </source>
</evidence>
<dbReference type="PANTHER" id="PTHR19277:SF125">
    <property type="entry name" value="B6"/>
    <property type="match status" value="1"/>
</dbReference>
<feature type="domain" description="Pentraxin (PTX)" evidence="8">
    <location>
        <begin position="457"/>
        <end position="640"/>
    </location>
</feature>
<feature type="domain" description="LamG-like jellyroll fold" evidence="9">
    <location>
        <begin position="713"/>
        <end position="855"/>
    </location>
</feature>
<keyword evidence="3 7" id="KW-0732">Signal</keyword>
<name>A0ABU3A2I6_9GAMM</name>
<dbReference type="InterPro" id="IPR051360">
    <property type="entry name" value="Neuronal_Pentraxin_Related"/>
</dbReference>
<dbReference type="InterPro" id="IPR006558">
    <property type="entry name" value="LamG-like"/>
</dbReference>
<dbReference type="Pfam" id="PF00354">
    <property type="entry name" value="Pentaxin"/>
    <property type="match status" value="1"/>
</dbReference>
<dbReference type="Pfam" id="PF13385">
    <property type="entry name" value="Laminin_G_3"/>
    <property type="match status" value="2"/>
</dbReference>
<dbReference type="SMART" id="SM00560">
    <property type="entry name" value="LamGL"/>
    <property type="match status" value="1"/>
</dbReference>
<protein>
    <submittedName>
        <fullName evidence="10">LamG domain-containing protein</fullName>
    </submittedName>
</protein>
<evidence type="ECO:0000256" key="1">
    <source>
        <dbReference type="ARBA" id="ARBA00001913"/>
    </source>
</evidence>
<evidence type="ECO:0000256" key="5">
    <source>
        <dbReference type="ARBA" id="ARBA00023157"/>
    </source>
</evidence>
<proteinExistence type="predicted"/>